<dbReference type="Proteomes" id="UP000199514">
    <property type="component" value="Unassembled WGS sequence"/>
</dbReference>
<dbReference type="NCBIfam" id="TIGR01297">
    <property type="entry name" value="CDF"/>
    <property type="match status" value="1"/>
</dbReference>
<evidence type="ECO:0000256" key="1">
    <source>
        <dbReference type="ARBA" id="ARBA00004141"/>
    </source>
</evidence>
<feature type="domain" description="Cation efflux protein transmembrane" evidence="8">
    <location>
        <begin position="17"/>
        <end position="207"/>
    </location>
</feature>
<feature type="domain" description="Cation efflux protein cytoplasmic" evidence="9">
    <location>
        <begin position="213"/>
        <end position="290"/>
    </location>
</feature>
<evidence type="ECO:0000256" key="2">
    <source>
        <dbReference type="ARBA" id="ARBA00008114"/>
    </source>
</evidence>
<dbReference type="Gene3D" id="1.20.1510.10">
    <property type="entry name" value="Cation efflux protein transmembrane domain"/>
    <property type="match status" value="1"/>
</dbReference>
<evidence type="ECO:0000259" key="8">
    <source>
        <dbReference type="Pfam" id="PF01545"/>
    </source>
</evidence>
<evidence type="ECO:0000256" key="3">
    <source>
        <dbReference type="ARBA" id="ARBA00022448"/>
    </source>
</evidence>
<keyword evidence="3" id="KW-0813">Transport</keyword>
<gene>
    <name evidence="10" type="ORF">SAMN05421780_101293</name>
</gene>
<dbReference type="GO" id="GO:0015341">
    <property type="term" value="F:zinc efflux antiporter activity"/>
    <property type="evidence" value="ECO:0007669"/>
    <property type="project" value="TreeGrafter"/>
</dbReference>
<dbReference type="GO" id="GO:0005886">
    <property type="term" value="C:plasma membrane"/>
    <property type="evidence" value="ECO:0007669"/>
    <property type="project" value="TreeGrafter"/>
</dbReference>
<dbReference type="InterPro" id="IPR027470">
    <property type="entry name" value="Cation_efflux_CTD"/>
</dbReference>
<feature type="transmembrane region" description="Helical" evidence="7">
    <location>
        <begin position="114"/>
        <end position="134"/>
    </location>
</feature>
<evidence type="ECO:0000256" key="6">
    <source>
        <dbReference type="ARBA" id="ARBA00023136"/>
    </source>
</evidence>
<evidence type="ECO:0000256" key="5">
    <source>
        <dbReference type="ARBA" id="ARBA00022989"/>
    </source>
</evidence>
<dbReference type="STRING" id="927664.SAMN05421780_101293"/>
<proteinExistence type="inferred from homology"/>
<evidence type="ECO:0000259" key="9">
    <source>
        <dbReference type="Pfam" id="PF16916"/>
    </source>
</evidence>
<dbReference type="Pfam" id="PF16916">
    <property type="entry name" value="ZT_dimer"/>
    <property type="match status" value="1"/>
</dbReference>
<dbReference type="PANTHER" id="PTHR43840">
    <property type="entry name" value="MITOCHONDRIAL METAL TRANSPORTER 1-RELATED"/>
    <property type="match status" value="1"/>
</dbReference>
<keyword evidence="4 7" id="KW-0812">Transmembrane</keyword>
<name>A0A1I1DL10_9BACT</name>
<dbReference type="PANTHER" id="PTHR43840:SF15">
    <property type="entry name" value="MITOCHONDRIAL METAL TRANSPORTER 1-RELATED"/>
    <property type="match status" value="1"/>
</dbReference>
<keyword evidence="5 7" id="KW-1133">Transmembrane helix</keyword>
<protein>
    <submittedName>
        <fullName evidence="10">Cation diffusion facilitator family transporter</fullName>
    </submittedName>
</protein>
<keyword evidence="11" id="KW-1185">Reference proteome</keyword>
<dbReference type="GO" id="GO:0006882">
    <property type="term" value="P:intracellular zinc ion homeostasis"/>
    <property type="evidence" value="ECO:0007669"/>
    <property type="project" value="TreeGrafter"/>
</dbReference>
<evidence type="ECO:0000256" key="4">
    <source>
        <dbReference type="ARBA" id="ARBA00022692"/>
    </source>
</evidence>
<sequence length="338" mass="37414">MISFLSQSKLRLMGFVLTFSFLLMSLKFGAYWLTHSQAILTDALESIINVVAGAFAFVSLYYADRPRDLKHPYGHGKLEYVSAGVEGALISVAGVFIVWEAVSGIIHPQVVQELGWGMGLTVLSGVLNGLIGWWLIREGKKNSSAVMEADGKHLITDTVSSVGLLVGLAAIYFTNLLWLDGAVALVLGGYIVVTGFSMLKSSVGVLIDEADYQTLDQVADVLKRNRAPRWIDIHNLRVQKFGQNLHIDCHLTLPWYSTLEQSHTQASNLEKMLKAELGDQTELFVHTDPCVPFKSCSICPIAECSVRQSPRLEDLNWSLENLLPNEKHQSQHEEFAKA</sequence>
<feature type="transmembrane region" description="Helical" evidence="7">
    <location>
        <begin position="46"/>
        <end position="63"/>
    </location>
</feature>
<dbReference type="EMBL" id="FOLE01000001">
    <property type="protein sequence ID" value="SFB75524.1"/>
    <property type="molecule type" value="Genomic_DNA"/>
</dbReference>
<dbReference type="InterPro" id="IPR058533">
    <property type="entry name" value="Cation_efflux_TM"/>
</dbReference>
<dbReference type="Gene3D" id="3.30.70.1350">
    <property type="entry name" value="Cation efflux protein, cytoplasmic domain"/>
    <property type="match status" value="1"/>
</dbReference>
<comment type="subcellular location">
    <subcellularLocation>
        <location evidence="1">Membrane</location>
        <topology evidence="1">Multi-pass membrane protein</topology>
    </subcellularLocation>
</comment>
<keyword evidence="6 7" id="KW-0472">Membrane</keyword>
<feature type="transmembrane region" description="Helical" evidence="7">
    <location>
        <begin position="83"/>
        <end position="102"/>
    </location>
</feature>
<comment type="similarity">
    <text evidence="2">Belongs to the cation diffusion facilitator (CDF) transporter (TC 2.A.4) family.</text>
</comment>
<accession>A0A1I1DL10</accession>
<dbReference type="InterPro" id="IPR036837">
    <property type="entry name" value="Cation_efflux_CTD_sf"/>
</dbReference>
<evidence type="ECO:0000256" key="7">
    <source>
        <dbReference type="SAM" id="Phobius"/>
    </source>
</evidence>
<feature type="transmembrane region" description="Helical" evidence="7">
    <location>
        <begin position="12"/>
        <end position="34"/>
    </location>
</feature>
<feature type="transmembrane region" description="Helical" evidence="7">
    <location>
        <begin position="154"/>
        <end position="173"/>
    </location>
</feature>
<dbReference type="InterPro" id="IPR050291">
    <property type="entry name" value="CDF_Transporter"/>
</dbReference>
<feature type="transmembrane region" description="Helical" evidence="7">
    <location>
        <begin position="179"/>
        <end position="199"/>
    </location>
</feature>
<dbReference type="InterPro" id="IPR027469">
    <property type="entry name" value="Cation_efflux_TMD_sf"/>
</dbReference>
<reference evidence="10 11" key="1">
    <citation type="submission" date="2016-10" db="EMBL/GenBank/DDBJ databases">
        <authorList>
            <person name="de Groot N.N."/>
        </authorList>
    </citation>
    <scope>NUCLEOTIDE SEQUENCE [LARGE SCALE GENOMIC DNA]</scope>
    <source>
        <strain evidence="10 11">DSM 6793</strain>
    </source>
</reference>
<dbReference type="RefSeq" id="WP_177199805.1">
    <property type="nucleotide sequence ID" value="NZ_FOLE01000001.1"/>
</dbReference>
<dbReference type="AlphaFoldDB" id="A0A1I1DL10"/>
<dbReference type="InterPro" id="IPR002524">
    <property type="entry name" value="Cation_efflux"/>
</dbReference>
<dbReference type="SUPFAM" id="SSF160240">
    <property type="entry name" value="Cation efflux protein cytoplasmic domain-like"/>
    <property type="match status" value="1"/>
</dbReference>
<evidence type="ECO:0000313" key="10">
    <source>
        <dbReference type="EMBL" id="SFB75524.1"/>
    </source>
</evidence>
<evidence type="ECO:0000313" key="11">
    <source>
        <dbReference type="Proteomes" id="UP000199514"/>
    </source>
</evidence>
<dbReference type="SUPFAM" id="SSF161111">
    <property type="entry name" value="Cation efflux protein transmembrane domain-like"/>
    <property type="match status" value="1"/>
</dbReference>
<dbReference type="GO" id="GO:0015086">
    <property type="term" value="F:cadmium ion transmembrane transporter activity"/>
    <property type="evidence" value="ECO:0007669"/>
    <property type="project" value="TreeGrafter"/>
</dbReference>
<dbReference type="GO" id="GO:0015093">
    <property type="term" value="F:ferrous iron transmembrane transporter activity"/>
    <property type="evidence" value="ECO:0007669"/>
    <property type="project" value="TreeGrafter"/>
</dbReference>
<dbReference type="Pfam" id="PF01545">
    <property type="entry name" value="Cation_efflux"/>
    <property type="match status" value="1"/>
</dbReference>
<organism evidence="10 11">
    <name type="scientific">Flexibacter flexilis DSM 6793</name>
    <dbReference type="NCBI Taxonomy" id="927664"/>
    <lineage>
        <taxon>Bacteria</taxon>
        <taxon>Pseudomonadati</taxon>
        <taxon>Bacteroidota</taxon>
        <taxon>Cytophagia</taxon>
        <taxon>Cytophagales</taxon>
        <taxon>Flexibacteraceae</taxon>
        <taxon>Flexibacter</taxon>
    </lineage>
</organism>